<dbReference type="EMBL" id="CBTK010000213">
    <property type="protein sequence ID" value="CDH45834.1"/>
    <property type="molecule type" value="Genomic_DNA"/>
</dbReference>
<name>A0A7U7GCD2_9GAMM</name>
<protein>
    <submittedName>
        <fullName evidence="1">Uncharacterized protein</fullName>
    </submittedName>
</protein>
<sequence length="83" mass="9488">MDAPFNRRSGLKAEAFFRRHSPMTVLFRWGTSYPRRRAGCVLRILETPVPQNTLSLYAGRPLWSRRLSSCARFATQEACVSIA</sequence>
<dbReference type="Proteomes" id="UP000019184">
    <property type="component" value="Unassembled WGS sequence"/>
</dbReference>
<proteinExistence type="predicted"/>
<organism evidence="1 2">
    <name type="scientific">Candidatus Contendobacter odensis Run_B_J11</name>
    <dbReference type="NCBI Taxonomy" id="1400861"/>
    <lineage>
        <taxon>Bacteria</taxon>
        <taxon>Pseudomonadati</taxon>
        <taxon>Pseudomonadota</taxon>
        <taxon>Gammaproteobacteria</taxon>
        <taxon>Candidatus Competibacteraceae</taxon>
        <taxon>Candidatus Contendibacter</taxon>
    </lineage>
</organism>
<keyword evidence="2" id="KW-1185">Reference proteome</keyword>
<gene>
    <name evidence="1" type="ORF">BN874_2900013</name>
</gene>
<evidence type="ECO:0000313" key="1">
    <source>
        <dbReference type="EMBL" id="CDH45834.1"/>
    </source>
</evidence>
<dbReference type="AlphaFoldDB" id="A0A7U7GCD2"/>
<reference evidence="1 2" key="1">
    <citation type="journal article" date="2014" name="ISME J.">
        <title>Candidatus Competibacter-lineage genomes retrieved from metagenomes reveal functional metabolic diversity.</title>
        <authorList>
            <person name="McIlroy S.J."/>
            <person name="Albertsen M."/>
            <person name="Andresen E.K."/>
            <person name="Saunders A.M."/>
            <person name="Kristiansen R."/>
            <person name="Stokholm-Bjerregaard M."/>
            <person name="Nielsen K.L."/>
            <person name="Nielsen P.H."/>
        </authorList>
    </citation>
    <scope>NUCLEOTIDE SEQUENCE [LARGE SCALE GENOMIC DNA]</scope>
    <source>
        <strain evidence="1 2">Run_B_J11</strain>
    </source>
</reference>
<evidence type="ECO:0000313" key="2">
    <source>
        <dbReference type="Proteomes" id="UP000019184"/>
    </source>
</evidence>
<accession>A0A7U7GCD2</accession>
<comment type="caution">
    <text evidence="1">The sequence shown here is derived from an EMBL/GenBank/DDBJ whole genome shotgun (WGS) entry which is preliminary data.</text>
</comment>